<dbReference type="GO" id="GO:0009847">
    <property type="term" value="P:spore germination"/>
    <property type="evidence" value="ECO:0007669"/>
    <property type="project" value="UniProtKB-UniRule"/>
</dbReference>
<comment type="similarity">
    <text evidence="2 4">Belongs to the GerABKA family.</text>
</comment>
<comment type="caution">
    <text evidence="6">The sequence shown here is derived from an EMBL/GenBank/DDBJ whole genome shotgun (WGS) entry which is preliminary data.</text>
</comment>
<sequence>MKNIQKNLDDNIQYIQYLFNHTADLVVRNLKFGNAKSEHAAILYIDGIIDTQIIQDVVIKPILNFEEIVEVKNNLINIVSEVIESVNVKTNTKFQDIVDAIVNGKTAILIEGHDMGVIVDTPMWNERSIDEAQGERVPVGPTIGLTEKLKSNINILRSIIKSPMLCVENIEIGLISKTQVSIIYMNGIVDKGILEKVQSRISNLSVNYILEARIIDEAIEGQKSIFNLNKTTERPDVLASALYEGKVGVIVDGTPFAIISPSLFIDAFQTPDDYYFKAGRFTTRLLRLLGFFLSIYLPAIYVTLEKFHQDEYTKKIVKSLFSDGELLPGFWEMMFLIILLKMLTDASFRIPKSAIILISLVATIVIGETAVTAKIIHPASLITIGITFLASFLIVYRGLADSMATLRFIFLLIAYFWGFCGLIVSTTILILFMTNLKSAGVPYLTPLIPFRYEELKDTLYRGDLKTLINSKHSYPEEK</sequence>
<comment type="subcellular location">
    <subcellularLocation>
        <location evidence="4">Cell membrane</location>
    </subcellularLocation>
    <subcellularLocation>
        <location evidence="1">Membrane</location>
        <topology evidence="1">Multi-pass membrane protein</topology>
    </subcellularLocation>
</comment>
<evidence type="ECO:0000256" key="2">
    <source>
        <dbReference type="ARBA" id="ARBA00005278"/>
    </source>
</evidence>
<evidence type="ECO:0000256" key="1">
    <source>
        <dbReference type="ARBA" id="ARBA00004141"/>
    </source>
</evidence>
<dbReference type="InterPro" id="IPR004995">
    <property type="entry name" value="Spore_Ger"/>
</dbReference>
<feature type="transmembrane region" description="Helical" evidence="5">
    <location>
        <begin position="355"/>
        <end position="373"/>
    </location>
</feature>
<evidence type="ECO:0000313" key="6">
    <source>
        <dbReference type="EMBL" id="TYS71129.1"/>
    </source>
</evidence>
<evidence type="ECO:0000256" key="5">
    <source>
        <dbReference type="SAM" id="Phobius"/>
    </source>
</evidence>
<organism evidence="6 7">
    <name type="scientific">Sutcliffiella horikoshii</name>
    <dbReference type="NCBI Taxonomy" id="79883"/>
    <lineage>
        <taxon>Bacteria</taxon>
        <taxon>Bacillati</taxon>
        <taxon>Bacillota</taxon>
        <taxon>Bacilli</taxon>
        <taxon>Bacillales</taxon>
        <taxon>Bacillaceae</taxon>
        <taxon>Sutcliffiella</taxon>
    </lineage>
</organism>
<feature type="transmembrane region" description="Helical" evidence="5">
    <location>
        <begin position="379"/>
        <end position="396"/>
    </location>
</feature>
<feature type="transmembrane region" description="Helical" evidence="5">
    <location>
        <begin position="324"/>
        <end position="343"/>
    </location>
</feature>
<evidence type="ECO:0000256" key="3">
    <source>
        <dbReference type="ARBA" id="ARBA00023136"/>
    </source>
</evidence>
<dbReference type="Pfam" id="PF03323">
    <property type="entry name" value="GerA"/>
    <property type="match status" value="1"/>
</dbReference>
<feature type="transmembrane region" description="Helical" evidence="5">
    <location>
        <begin position="285"/>
        <end position="304"/>
    </location>
</feature>
<evidence type="ECO:0000256" key="4">
    <source>
        <dbReference type="PIRNR" id="PIRNR005690"/>
    </source>
</evidence>
<evidence type="ECO:0000313" key="7">
    <source>
        <dbReference type="Proteomes" id="UP000324517"/>
    </source>
</evidence>
<name>A0A5D4T771_9BACI</name>
<keyword evidence="5" id="KW-1133">Transmembrane helix</keyword>
<dbReference type="AlphaFoldDB" id="A0A5D4T771"/>
<dbReference type="PIRSF" id="PIRSF005690">
    <property type="entry name" value="GerBA"/>
    <property type="match status" value="1"/>
</dbReference>
<proteinExistence type="inferred from homology"/>
<feature type="transmembrane region" description="Helical" evidence="5">
    <location>
        <begin position="408"/>
        <end position="433"/>
    </location>
</feature>
<keyword evidence="5" id="KW-0812">Transmembrane</keyword>
<dbReference type="RefSeq" id="WP_148979741.1">
    <property type="nucleotide sequence ID" value="NZ_JBNIKO010000003.1"/>
</dbReference>
<keyword evidence="3 4" id="KW-0472">Membrane</keyword>
<dbReference type="InterPro" id="IPR050768">
    <property type="entry name" value="UPF0353/GerABKA_families"/>
</dbReference>
<dbReference type="OrthoDB" id="2507847at2"/>
<gene>
    <name evidence="6" type="ORF">FZC75_13925</name>
</gene>
<reference evidence="6 7" key="1">
    <citation type="submission" date="2019-08" db="EMBL/GenBank/DDBJ databases">
        <title>Bacillus genomes from the desert of Cuatro Cienegas, Coahuila.</title>
        <authorList>
            <person name="Olmedo-Alvarez G."/>
        </authorList>
    </citation>
    <scope>NUCLEOTIDE SEQUENCE [LARGE SCALE GENOMIC DNA]</scope>
    <source>
        <strain evidence="6 7">CH98b_3T</strain>
    </source>
</reference>
<dbReference type="PANTHER" id="PTHR22550:SF5">
    <property type="entry name" value="LEUCINE ZIPPER PROTEIN 4"/>
    <property type="match status" value="1"/>
</dbReference>
<dbReference type="GO" id="GO:0005886">
    <property type="term" value="C:plasma membrane"/>
    <property type="evidence" value="ECO:0007669"/>
    <property type="project" value="UniProtKB-SubCell"/>
</dbReference>
<dbReference type="PANTHER" id="PTHR22550">
    <property type="entry name" value="SPORE GERMINATION PROTEIN"/>
    <property type="match status" value="1"/>
</dbReference>
<protein>
    <submittedName>
        <fullName evidence="6">Spore germination protein</fullName>
    </submittedName>
</protein>
<dbReference type="EMBL" id="VTET01000007">
    <property type="protein sequence ID" value="TYS71129.1"/>
    <property type="molecule type" value="Genomic_DNA"/>
</dbReference>
<accession>A0A5D4T771</accession>
<dbReference type="Proteomes" id="UP000324517">
    <property type="component" value="Unassembled WGS sequence"/>
</dbReference>